<dbReference type="InterPro" id="IPR009061">
    <property type="entry name" value="DNA-bd_dom_put_sf"/>
</dbReference>
<dbReference type="Gene3D" id="1.10.1660.10">
    <property type="match status" value="1"/>
</dbReference>
<dbReference type="AlphaFoldDB" id="A0A7D6ZF05"/>
<evidence type="ECO:0000313" key="5">
    <source>
        <dbReference type="Proteomes" id="UP000512286"/>
    </source>
</evidence>
<evidence type="ECO:0000259" key="3">
    <source>
        <dbReference type="PROSITE" id="PS50937"/>
    </source>
</evidence>
<dbReference type="KEGG" id="cint:HZF06_15900"/>
<dbReference type="PANTHER" id="PTHR30204">
    <property type="entry name" value="REDOX-CYCLING DRUG-SENSING TRANSCRIPTIONAL ACTIVATOR SOXR"/>
    <property type="match status" value="1"/>
</dbReference>
<keyword evidence="2" id="KW-0175">Coiled coil</keyword>
<dbReference type="Proteomes" id="UP000512286">
    <property type="component" value="Chromosome"/>
</dbReference>
<organism evidence="4 5">
    <name type="scientific">Clostridium intestinale</name>
    <dbReference type="NCBI Taxonomy" id="36845"/>
    <lineage>
        <taxon>Bacteria</taxon>
        <taxon>Bacillati</taxon>
        <taxon>Bacillota</taxon>
        <taxon>Clostridia</taxon>
        <taxon>Eubacteriales</taxon>
        <taxon>Clostridiaceae</taxon>
        <taxon>Clostridium</taxon>
    </lineage>
</organism>
<dbReference type="CDD" id="cd01109">
    <property type="entry name" value="HTH_YyaN"/>
    <property type="match status" value="1"/>
</dbReference>
<dbReference type="GO" id="GO:0003677">
    <property type="term" value="F:DNA binding"/>
    <property type="evidence" value="ECO:0007669"/>
    <property type="project" value="UniProtKB-KW"/>
</dbReference>
<reference evidence="4 5" key="1">
    <citation type="submission" date="2020-07" db="EMBL/GenBank/DDBJ databases">
        <title>Electron transfer.</title>
        <authorList>
            <person name="Huang L."/>
            <person name="Liu X."/>
            <person name="Zhou S."/>
        </authorList>
    </citation>
    <scope>NUCLEOTIDE SEQUENCE [LARGE SCALE GENOMIC DNA]</scope>
    <source>
        <strain evidence="4 5">Lx1</strain>
    </source>
</reference>
<name>A0A7D6ZF05_9CLOT</name>
<dbReference type="SMART" id="SM00422">
    <property type="entry name" value="HTH_MERR"/>
    <property type="match status" value="1"/>
</dbReference>
<proteinExistence type="predicted"/>
<accession>A0A7D6ZF05</accession>
<gene>
    <name evidence="4" type="ORF">HZF06_15900</name>
</gene>
<evidence type="ECO:0000256" key="1">
    <source>
        <dbReference type="ARBA" id="ARBA00023125"/>
    </source>
</evidence>
<feature type="coiled-coil region" evidence="2">
    <location>
        <begin position="81"/>
        <end position="115"/>
    </location>
</feature>
<feature type="domain" description="HTH merR-type" evidence="3">
    <location>
        <begin position="1"/>
        <end position="69"/>
    </location>
</feature>
<dbReference type="GO" id="GO:0003700">
    <property type="term" value="F:DNA-binding transcription factor activity"/>
    <property type="evidence" value="ECO:0007669"/>
    <property type="project" value="InterPro"/>
</dbReference>
<dbReference type="InterPro" id="IPR047057">
    <property type="entry name" value="MerR_fam"/>
</dbReference>
<keyword evidence="1" id="KW-0238">DNA-binding</keyword>
<sequence>MTIAEVSRMFDLTQDTIRYYERIGLLPTVNRKKNGIRDFTDEDCKWVEFIKCMRSAGLPIEALIEYVRLFGQGDETVEARKELLTEQRDLLKLKMEEMQRTVERLSGKIERYDQGLYKKESALKKTDD</sequence>
<dbReference type="PROSITE" id="PS50937">
    <property type="entry name" value="HTH_MERR_2"/>
    <property type="match status" value="1"/>
</dbReference>
<dbReference type="PANTHER" id="PTHR30204:SF98">
    <property type="entry name" value="HTH-TYPE TRANSCRIPTIONAL REGULATOR ADHR"/>
    <property type="match status" value="1"/>
</dbReference>
<protein>
    <submittedName>
        <fullName evidence="4">MerR family transcriptional regulator</fullName>
    </submittedName>
</protein>
<dbReference type="InterPro" id="IPR000551">
    <property type="entry name" value="MerR-type_HTH_dom"/>
</dbReference>
<evidence type="ECO:0000256" key="2">
    <source>
        <dbReference type="SAM" id="Coils"/>
    </source>
</evidence>
<dbReference type="RefSeq" id="WP_181600901.1">
    <property type="nucleotide sequence ID" value="NZ_CP059378.1"/>
</dbReference>
<dbReference type="Pfam" id="PF13411">
    <property type="entry name" value="MerR_1"/>
    <property type="match status" value="1"/>
</dbReference>
<evidence type="ECO:0000313" key="4">
    <source>
        <dbReference type="EMBL" id="QLY78561.1"/>
    </source>
</evidence>
<dbReference type="SUPFAM" id="SSF46955">
    <property type="entry name" value="Putative DNA-binding domain"/>
    <property type="match status" value="1"/>
</dbReference>
<dbReference type="EMBL" id="CP059378">
    <property type="protein sequence ID" value="QLY78561.1"/>
    <property type="molecule type" value="Genomic_DNA"/>
</dbReference>